<evidence type="ECO:0000313" key="4">
    <source>
        <dbReference type="Proteomes" id="UP000033647"/>
    </source>
</evidence>
<evidence type="ECO:0000256" key="1">
    <source>
        <dbReference type="ARBA" id="ARBA00022737"/>
    </source>
</evidence>
<feature type="region of interest" description="Disordered" evidence="2">
    <location>
        <begin position="1198"/>
        <end position="1237"/>
    </location>
</feature>
<dbReference type="InterPro" id="IPR051726">
    <property type="entry name" value="Chitin_Synth_Reg"/>
</dbReference>
<reference evidence="3 4" key="1">
    <citation type="submission" date="2015-03" db="EMBL/GenBank/DDBJ databases">
        <title>RNA-seq based gene annotation and comparative genomics of four Zymoseptoria species reveal species-specific pathogenicity related genes and transposable element activity.</title>
        <authorList>
            <person name="Grandaubert J."/>
            <person name="Bhattacharyya A."/>
            <person name="Stukenbrock E.H."/>
        </authorList>
    </citation>
    <scope>NUCLEOTIDE SEQUENCE [LARGE SCALE GENOMIC DNA]</scope>
    <source>
        <strain evidence="3 4">Zb18110</strain>
    </source>
</reference>
<proteinExistence type="predicted"/>
<feature type="compositionally biased region" description="Polar residues" evidence="2">
    <location>
        <begin position="603"/>
        <end position="614"/>
    </location>
</feature>
<dbReference type="EMBL" id="LAFY01000057">
    <property type="protein sequence ID" value="KJY02354.1"/>
    <property type="molecule type" value="Genomic_DNA"/>
</dbReference>
<feature type="compositionally biased region" description="Pro residues" evidence="2">
    <location>
        <begin position="111"/>
        <end position="162"/>
    </location>
</feature>
<feature type="compositionally biased region" description="Low complexity" evidence="2">
    <location>
        <begin position="176"/>
        <end position="216"/>
    </location>
</feature>
<dbReference type="OrthoDB" id="272077at2759"/>
<feature type="compositionally biased region" description="Pro residues" evidence="2">
    <location>
        <begin position="749"/>
        <end position="764"/>
    </location>
</feature>
<feature type="region of interest" description="Disordered" evidence="2">
    <location>
        <begin position="1"/>
        <end position="846"/>
    </location>
</feature>
<keyword evidence="4" id="KW-1185">Reference proteome</keyword>
<dbReference type="Gene3D" id="1.25.40.10">
    <property type="entry name" value="Tetratricopeptide repeat domain"/>
    <property type="match status" value="2"/>
</dbReference>
<feature type="compositionally biased region" description="Basic and acidic residues" evidence="2">
    <location>
        <begin position="240"/>
        <end position="253"/>
    </location>
</feature>
<evidence type="ECO:0000256" key="2">
    <source>
        <dbReference type="SAM" id="MobiDB-lite"/>
    </source>
</evidence>
<dbReference type="InterPro" id="IPR006597">
    <property type="entry name" value="Sel1-like"/>
</dbReference>
<feature type="compositionally biased region" description="Pro residues" evidence="2">
    <location>
        <begin position="802"/>
        <end position="811"/>
    </location>
</feature>
<feature type="compositionally biased region" description="Pro residues" evidence="2">
    <location>
        <begin position="583"/>
        <end position="594"/>
    </location>
</feature>
<organism evidence="3 4">
    <name type="scientific">Zymoseptoria brevis</name>
    <dbReference type="NCBI Taxonomy" id="1047168"/>
    <lineage>
        <taxon>Eukaryota</taxon>
        <taxon>Fungi</taxon>
        <taxon>Dikarya</taxon>
        <taxon>Ascomycota</taxon>
        <taxon>Pezizomycotina</taxon>
        <taxon>Dothideomycetes</taxon>
        <taxon>Dothideomycetidae</taxon>
        <taxon>Mycosphaerellales</taxon>
        <taxon>Mycosphaerellaceae</taxon>
        <taxon>Zymoseptoria</taxon>
    </lineage>
</organism>
<feature type="compositionally biased region" description="Basic and acidic residues" evidence="2">
    <location>
        <begin position="341"/>
        <end position="358"/>
    </location>
</feature>
<dbReference type="Pfam" id="PF08238">
    <property type="entry name" value="Sel1"/>
    <property type="match status" value="7"/>
</dbReference>
<dbReference type="PANTHER" id="PTHR46430">
    <property type="entry name" value="PROTEIN SKT5-RELATED"/>
    <property type="match status" value="1"/>
</dbReference>
<gene>
    <name evidence="3" type="ORF">TI39_contig60g00001</name>
</gene>
<feature type="compositionally biased region" description="Basic and acidic residues" evidence="2">
    <location>
        <begin position="287"/>
        <end position="311"/>
    </location>
</feature>
<feature type="compositionally biased region" description="Basic and acidic residues" evidence="2">
    <location>
        <begin position="1219"/>
        <end position="1237"/>
    </location>
</feature>
<feature type="compositionally biased region" description="Low complexity" evidence="2">
    <location>
        <begin position="370"/>
        <end position="387"/>
    </location>
</feature>
<feature type="compositionally biased region" description="Basic and acidic residues" evidence="2">
    <location>
        <begin position="526"/>
        <end position="536"/>
    </location>
</feature>
<keyword evidence="1" id="KW-0677">Repeat</keyword>
<dbReference type="STRING" id="1047168.A0A0F4GYL0"/>
<dbReference type="PANTHER" id="PTHR46430:SF3">
    <property type="entry name" value="ACTIVATOR OF C KINASE PROTEIN 1"/>
    <property type="match status" value="1"/>
</dbReference>
<dbReference type="SMART" id="SM00671">
    <property type="entry name" value="SEL1"/>
    <property type="match status" value="7"/>
</dbReference>
<dbReference type="SUPFAM" id="SSF81901">
    <property type="entry name" value="HCP-like"/>
    <property type="match status" value="1"/>
</dbReference>
<evidence type="ECO:0000313" key="3">
    <source>
        <dbReference type="EMBL" id="KJY02354.1"/>
    </source>
</evidence>
<feature type="compositionally biased region" description="Polar residues" evidence="2">
    <location>
        <begin position="388"/>
        <end position="410"/>
    </location>
</feature>
<name>A0A0F4GYL0_9PEZI</name>
<protein>
    <submittedName>
        <fullName evidence="3">Uncharacterized protein</fullName>
    </submittedName>
</protein>
<feature type="compositionally biased region" description="Basic and acidic residues" evidence="2">
    <location>
        <begin position="78"/>
        <end position="87"/>
    </location>
</feature>
<dbReference type="Proteomes" id="UP000033647">
    <property type="component" value="Unassembled WGS sequence"/>
</dbReference>
<accession>A0A0F4GYL0</accession>
<dbReference type="AlphaFoldDB" id="A0A0F4GYL0"/>
<feature type="compositionally biased region" description="Basic and acidic residues" evidence="2">
    <location>
        <begin position="649"/>
        <end position="660"/>
    </location>
</feature>
<feature type="compositionally biased region" description="Polar residues" evidence="2">
    <location>
        <begin position="445"/>
        <end position="457"/>
    </location>
</feature>
<feature type="compositionally biased region" description="Low complexity" evidence="2">
    <location>
        <begin position="33"/>
        <end position="46"/>
    </location>
</feature>
<dbReference type="InterPro" id="IPR011990">
    <property type="entry name" value="TPR-like_helical_dom_sf"/>
</dbReference>
<feature type="compositionally biased region" description="Basic and acidic residues" evidence="2">
    <location>
        <begin position="218"/>
        <end position="228"/>
    </location>
</feature>
<sequence>MAYDQGASYEPPRRHYYQAPPSNPALTAPQNEYADYASSPYDDYQQGGYGGGPQDYHQPYNGGYDGYGHGMNHAQEPVYHESQHGGYDRGYQQQEPDRSYDPRYQPRVQRGPPPVQAQRGPPPAQVQRGPPPPQVQRGPPPPQAQRGPPPPQAQRGPPPPQAQPVYHPDPRDQPRQNGYPQQQNGHQQQQNGHPQQQNGYPPQQNGYPPQQNGHPQQRPRDQYEEPQHAARALPPQRVDAMAEWKAREKEKFAKRNLTPQAMPLDNAFPTFPKKHEDKSGGTASRGSPEKSRMEPFVDSRPQENGHREEQRASAQNGRPPIERADSAPDANYERQSGAQRHYQEERPFSEPELEHAVHEQYPAQWPMVESQTPPQQQPAARSPQDQQYQQRKPVNGNSGSPTKPAQNLTVDTRRQPGYGEHQPLSAGIIPPRPSTSHAQRARADSYTQDNISPQSAKPWSPNDVTKRSHTISAIYDDYAAVPHEHDPMPQMPDQYNRQPANRTEEIESEMPDFDSAAPGQTSLAQKRTEGQDRRPADVMQSTVSLPLPGVRNAPPPSQTPQSRSAYDLGHHQQPAYDQSGRPSPGPGPPQPRGPPQRGATDPYANSLSTQQGQGSPYDMPYRGPPPQAADQGYGRGGPMPPRAPFAHEPPVRRSLDDGRQGPRRQVPPPGPQRFDQYGRPLRPPPGGMPPGGMPPGGMPPGGMPPGGMPPGGMPPGGMPRPDMDRSQTSPGGWDGRGPGSAPPLRQGMRPPPGGPGGPGGPPNGAPLTKMRSADSPSTPTNPDALPSHPVPVRPGLMGPQGGGPPPKPPPVRNYNGAPQSSQPPPTPTSTAPLSHQRGPSIDTPRPVTHAELDQLRASADSTNSPKTGLLLVKKLVEAASVLANEGGRADRATTIKNAERYTLDAHKRLKKLVAGQYPEAQFYLADAYGCGLLGLEPDTKEAFKLYQAAAKAGHPQAAYRTAVCCEIGAEEGGGTSRDYPKAVQWYRRAAALGDPAAMYKLGAILLKSLLGQQRNVAEAVTWLKRGAERADAEHPHALHELATLYESANTDPEVRAKVLPDDTHARDLYLRAGSLGYKFSQFRLGQAFEYGTLGLPIDNRQSISWYTKAAAQGEHKAELALSGWYLTGAEGVLEHSEQEAYLWARKAAVSEPPLPKAMFAMGYFKENGIGCERSSEEGRKWYGRAASHKFPKAIERLEELKRSGGKNAPPARPVNGKLSRKEGKRDQKRDEENCSVM</sequence>
<comment type="caution">
    <text evidence="3">The sequence shown here is derived from an EMBL/GenBank/DDBJ whole genome shotgun (WGS) entry which is preliminary data.</text>
</comment>
<feature type="compositionally biased region" description="Pro residues" evidence="2">
    <location>
        <begin position="681"/>
        <end position="718"/>
    </location>
</feature>